<protein>
    <submittedName>
        <fullName evidence="2">Flagellar hook-length control protein FliK</fullName>
    </submittedName>
</protein>
<organism evidence="2 3">
    <name type="scientific">Salipiger profundus</name>
    <dbReference type="NCBI Taxonomy" id="1229727"/>
    <lineage>
        <taxon>Bacteria</taxon>
        <taxon>Pseudomonadati</taxon>
        <taxon>Pseudomonadota</taxon>
        <taxon>Alphaproteobacteria</taxon>
        <taxon>Rhodobacterales</taxon>
        <taxon>Roseobacteraceae</taxon>
        <taxon>Salipiger</taxon>
    </lineage>
</organism>
<name>A0A1U7D7E3_9RHOB</name>
<evidence type="ECO:0000313" key="3">
    <source>
        <dbReference type="Proteomes" id="UP000186559"/>
    </source>
</evidence>
<dbReference type="OrthoDB" id="7874005at2"/>
<reference evidence="2 3" key="1">
    <citation type="submission" date="2016-03" db="EMBL/GenBank/DDBJ databases">
        <title>Deep-sea bacteria in the southern Pacific.</title>
        <authorList>
            <person name="Tang K."/>
        </authorList>
    </citation>
    <scope>NUCLEOTIDE SEQUENCE [LARGE SCALE GENOMIC DNA]</scope>
    <source>
        <strain evidence="2 3">JLT2016</strain>
    </source>
</reference>
<dbReference type="KEGG" id="tpro:Ga0080559_TMP3263"/>
<dbReference type="STRING" id="1229727.Ga0080559_TMP3263"/>
<keyword evidence="3" id="KW-1185">Reference proteome</keyword>
<gene>
    <name evidence="2" type="ORF">Ga0080559_TMP3263</name>
</gene>
<dbReference type="AlphaFoldDB" id="A0A1U7D7E3"/>
<evidence type="ECO:0000313" key="2">
    <source>
        <dbReference type="EMBL" id="APX24059.1"/>
    </source>
</evidence>
<dbReference type="EMBL" id="CP014796">
    <property type="protein sequence ID" value="APX24059.1"/>
    <property type="molecule type" value="Genomic_DNA"/>
</dbReference>
<dbReference type="RefSeq" id="WP_076623991.1">
    <property type="nucleotide sequence ID" value="NZ_BMEW01000001.1"/>
</dbReference>
<accession>A0A1U7D7E3</accession>
<evidence type="ECO:0000256" key="1">
    <source>
        <dbReference type="SAM" id="MobiDB-lite"/>
    </source>
</evidence>
<feature type="region of interest" description="Disordered" evidence="1">
    <location>
        <begin position="227"/>
        <end position="256"/>
    </location>
</feature>
<proteinExistence type="predicted"/>
<keyword evidence="2" id="KW-0282">Flagellum</keyword>
<sequence>MSQKPILFGAAGIVLGFLGGIAIGSATNGSKIGDAVSQAMAPAQESVASAATAQQEALAGLSDRIAALESAMSESSGSGAEMAAALKDQLESMHSDMQARLDEVAAGAEAQARAMQSALADLSGGMQEAAQLAAAAVASKNGGGAGASAEGMTITDPLGVGETALFADGDVRAFVSRLDPQGGAVRLMVNRQMAALGAGGSTRVSMGGGTCTVAVMGLEDGRVTLGSDCGSAGTESEEMQGEGDSAASSEAPEDGVRAGEVARLADGQLRVFVSGLASDGSGARIAVNGVRTQMVGTGESIDVTAGDAACTVTVTGVGNGMVGLEGSCG</sequence>
<dbReference type="Proteomes" id="UP000186559">
    <property type="component" value="Chromosome"/>
</dbReference>
<keyword evidence="2" id="KW-0966">Cell projection</keyword>
<keyword evidence="2" id="KW-0969">Cilium</keyword>